<dbReference type="PROSITE" id="PS50977">
    <property type="entry name" value="HTH_TETR_2"/>
    <property type="match status" value="1"/>
</dbReference>
<evidence type="ECO:0000313" key="7">
    <source>
        <dbReference type="Proteomes" id="UP000470404"/>
    </source>
</evidence>
<keyword evidence="7" id="KW-1185">Reference proteome</keyword>
<dbReference type="SUPFAM" id="SSF46689">
    <property type="entry name" value="Homeodomain-like"/>
    <property type="match status" value="1"/>
</dbReference>
<keyword evidence="2 4" id="KW-0238">DNA-binding</keyword>
<dbReference type="RefSeq" id="WP_067582298.1">
    <property type="nucleotide sequence ID" value="NZ_JAAGNC010000021.1"/>
</dbReference>
<keyword evidence="1" id="KW-0805">Transcription regulation</keyword>
<accession>A0ABX0BHH1</accession>
<dbReference type="InterPro" id="IPR023772">
    <property type="entry name" value="DNA-bd_HTH_TetR-type_CS"/>
</dbReference>
<gene>
    <name evidence="6" type="ORF">G3I59_02685</name>
</gene>
<evidence type="ECO:0000313" key="6">
    <source>
        <dbReference type="EMBL" id="NEC54541.1"/>
    </source>
</evidence>
<sequence length="203" mass="22375">MTSPRPLVERKRRQARARIIEAAQELFHERGFDGVSVGDIAERAEVGRTTFFRHFVDKQEVVFAKEQELLEAIDATAQADGIPAARNATEAVEQLRPVLLAVCSQAAADPAGYTRHFQLVEQHPELRARDAVKMQQFADKLGDLLIDRGSDEAIARFAAQIAIACYQAVKRLGNDPRTLVEEIRAAFGRVLALGTGATEPQAE</sequence>
<evidence type="ECO:0000256" key="3">
    <source>
        <dbReference type="ARBA" id="ARBA00023163"/>
    </source>
</evidence>
<reference evidence="6 7" key="1">
    <citation type="submission" date="2020-01" db="EMBL/GenBank/DDBJ databases">
        <title>Insect and environment-associated Actinomycetes.</title>
        <authorList>
            <person name="Currrie C."/>
            <person name="Chevrette M."/>
            <person name="Carlson C."/>
            <person name="Stubbendieck R."/>
            <person name="Wendt-Pienkowski E."/>
        </authorList>
    </citation>
    <scope>NUCLEOTIDE SEQUENCE [LARGE SCALE GENOMIC DNA]</scope>
    <source>
        <strain evidence="6 7">SID8386</strain>
    </source>
</reference>
<name>A0ABX0BHH1_9PSEU</name>
<proteinExistence type="predicted"/>
<dbReference type="EMBL" id="JAAGNC010000021">
    <property type="protein sequence ID" value="NEC54541.1"/>
    <property type="molecule type" value="Genomic_DNA"/>
</dbReference>
<organism evidence="6 7">
    <name type="scientific">Amycolatopsis rubida</name>
    <dbReference type="NCBI Taxonomy" id="112413"/>
    <lineage>
        <taxon>Bacteria</taxon>
        <taxon>Bacillati</taxon>
        <taxon>Actinomycetota</taxon>
        <taxon>Actinomycetes</taxon>
        <taxon>Pseudonocardiales</taxon>
        <taxon>Pseudonocardiaceae</taxon>
        <taxon>Amycolatopsis</taxon>
    </lineage>
</organism>
<evidence type="ECO:0000256" key="1">
    <source>
        <dbReference type="ARBA" id="ARBA00023015"/>
    </source>
</evidence>
<feature type="DNA-binding region" description="H-T-H motif" evidence="4">
    <location>
        <begin position="36"/>
        <end position="55"/>
    </location>
</feature>
<keyword evidence="3" id="KW-0804">Transcription</keyword>
<dbReference type="PRINTS" id="PR00455">
    <property type="entry name" value="HTHTETR"/>
</dbReference>
<comment type="caution">
    <text evidence="6">The sequence shown here is derived from an EMBL/GenBank/DDBJ whole genome shotgun (WGS) entry which is preliminary data.</text>
</comment>
<dbReference type="PANTHER" id="PTHR30055">
    <property type="entry name" value="HTH-TYPE TRANSCRIPTIONAL REGULATOR RUTR"/>
    <property type="match status" value="1"/>
</dbReference>
<dbReference type="Pfam" id="PF00440">
    <property type="entry name" value="TetR_N"/>
    <property type="match status" value="1"/>
</dbReference>
<dbReference type="Gene3D" id="1.10.357.10">
    <property type="entry name" value="Tetracycline Repressor, domain 2"/>
    <property type="match status" value="1"/>
</dbReference>
<dbReference type="Proteomes" id="UP000470404">
    <property type="component" value="Unassembled WGS sequence"/>
</dbReference>
<dbReference type="InterPro" id="IPR009057">
    <property type="entry name" value="Homeodomain-like_sf"/>
</dbReference>
<dbReference type="InterPro" id="IPR001647">
    <property type="entry name" value="HTH_TetR"/>
</dbReference>
<evidence type="ECO:0000256" key="2">
    <source>
        <dbReference type="ARBA" id="ARBA00023125"/>
    </source>
</evidence>
<feature type="domain" description="HTH tetR-type" evidence="5">
    <location>
        <begin position="13"/>
        <end position="73"/>
    </location>
</feature>
<evidence type="ECO:0000259" key="5">
    <source>
        <dbReference type="PROSITE" id="PS50977"/>
    </source>
</evidence>
<dbReference type="InterPro" id="IPR050109">
    <property type="entry name" value="HTH-type_TetR-like_transc_reg"/>
</dbReference>
<dbReference type="PROSITE" id="PS01081">
    <property type="entry name" value="HTH_TETR_1"/>
    <property type="match status" value="1"/>
</dbReference>
<dbReference type="PANTHER" id="PTHR30055:SF234">
    <property type="entry name" value="HTH-TYPE TRANSCRIPTIONAL REGULATOR BETI"/>
    <property type="match status" value="1"/>
</dbReference>
<evidence type="ECO:0000256" key="4">
    <source>
        <dbReference type="PROSITE-ProRule" id="PRU00335"/>
    </source>
</evidence>
<protein>
    <submittedName>
        <fullName evidence="6">TetR family transcriptional regulator</fullName>
    </submittedName>
</protein>